<dbReference type="EC" id="5.1.3.15" evidence="4"/>
<evidence type="ECO:0000313" key="6">
    <source>
        <dbReference type="EMBL" id="EAR60633.1"/>
    </source>
</evidence>
<comment type="caution">
    <text evidence="6">The sequence shown here is derived from an EMBL/GenBank/DDBJ whole genome shotgun (WGS) entry which is preliminary data.</text>
</comment>
<evidence type="ECO:0000313" key="7">
    <source>
        <dbReference type="Proteomes" id="UP000002171"/>
    </source>
</evidence>
<evidence type="ECO:0000256" key="3">
    <source>
        <dbReference type="ARBA" id="ARBA00023235"/>
    </source>
</evidence>
<dbReference type="PIRSF" id="PIRSF016020">
    <property type="entry name" value="PHexose_mutarotase"/>
    <property type="match status" value="1"/>
</dbReference>
<dbReference type="Pfam" id="PF01263">
    <property type="entry name" value="Aldose_epim"/>
    <property type="match status" value="1"/>
</dbReference>
<dbReference type="GO" id="GO:0030246">
    <property type="term" value="F:carbohydrate binding"/>
    <property type="evidence" value="ECO:0007669"/>
    <property type="project" value="UniProtKB-UniRule"/>
</dbReference>
<dbReference type="RefSeq" id="WP_007019572.1">
    <property type="nucleotide sequence ID" value="NZ_CH724125.1"/>
</dbReference>
<dbReference type="Gene3D" id="2.70.98.10">
    <property type="match status" value="1"/>
</dbReference>
<feature type="active site" evidence="5">
    <location>
        <position position="283"/>
    </location>
</feature>
<dbReference type="InterPro" id="IPR025532">
    <property type="entry name" value="G6P_1-epimerase"/>
</dbReference>
<dbReference type="CDD" id="cd09020">
    <property type="entry name" value="D-hex-6-P-epi_like"/>
    <property type="match status" value="1"/>
</dbReference>
<keyword evidence="7" id="KW-1185">Reference proteome</keyword>
<dbReference type="Proteomes" id="UP000002171">
    <property type="component" value="Unassembled WGS sequence"/>
</dbReference>
<keyword evidence="3 4" id="KW-0413">Isomerase</keyword>
<dbReference type="GO" id="GO:0005975">
    <property type="term" value="P:carbohydrate metabolic process"/>
    <property type="evidence" value="ECO:0007669"/>
    <property type="project" value="InterPro"/>
</dbReference>
<sequence>MDLGERIQSLYAKYGSLKGITIELHKQLIAVSVRNEAASATIFLQGAQLAEYKRAGEHPLIWLSDQCDYQSGTPLRGGIPICWPWFGDLSRNPKAVKNQICGSDQPAHGFVRDREWELIAVELPDTETTRITLKLEVAADEIWKFPAALRVIITVGTELSLQFQVTNLGAEPFSFSHALHAYFNIGDIEGVRVEGLEGYDYLDTLDNWTLKKSNFPLQINAEVDRVYPDVAKELRITDRKLNRTIKIEAMNLSDLVVWNPWIDKSKRLSHFGETDYTQMLCLESARLLDNIVCLTANETYKCTVRYSFN</sequence>
<name>A0A7U8C348_NEPCE</name>
<comment type="similarity">
    <text evidence="2 4">Belongs to the glucose-6-phosphate 1-epimerase family.</text>
</comment>
<accession>A0A7U8C348</accession>
<dbReference type="GO" id="GO:0047938">
    <property type="term" value="F:glucose-6-phosphate 1-epimerase activity"/>
    <property type="evidence" value="ECO:0007669"/>
    <property type="project" value="UniProtKB-UniRule"/>
</dbReference>
<reference evidence="6 7" key="1">
    <citation type="submission" date="2006-02" db="EMBL/GenBank/DDBJ databases">
        <authorList>
            <person name="Pinhassi J."/>
            <person name="Pedros-Alio C."/>
            <person name="Ferriera S."/>
            <person name="Johnson J."/>
            <person name="Kravitz S."/>
            <person name="Halpern A."/>
            <person name="Remington K."/>
            <person name="Beeson K."/>
            <person name="Tran B."/>
            <person name="Rogers Y.-H."/>
            <person name="Friedman R."/>
            <person name="Venter J.C."/>
        </authorList>
    </citation>
    <scope>NUCLEOTIDE SEQUENCE [LARGE SCALE GENOMIC DNA]</scope>
    <source>
        <strain evidence="6 7">MED92</strain>
    </source>
</reference>
<proteinExistence type="inferred from homology"/>
<dbReference type="PANTHER" id="PTHR11122">
    <property type="entry name" value="APOSPORY-ASSOCIATED PROTEIN C-RELATED"/>
    <property type="match status" value="1"/>
</dbReference>
<evidence type="ECO:0000256" key="2">
    <source>
        <dbReference type="ARBA" id="ARBA00005866"/>
    </source>
</evidence>
<dbReference type="OrthoDB" id="9790727at2"/>
<protein>
    <recommendedName>
        <fullName evidence="4">Putative glucose-6-phosphate 1-epimerase</fullName>
        <ecNumber evidence="4">5.1.3.15</ecNumber>
    </recommendedName>
</protein>
<organism evidence="6 7">
    <name type="scientific">Neptuniibacter caesariensis</name>
    <dbReference type="NCBI Taxonomy" id="207954"/>
    <lineage>
        <taxon>Bacteria</taxon>
        <taxon>Pseudomonadati</taxon>
        <taxon>Pseudomonadota</taxon>
        <taxon>Gammaproteobacteria</taxon>
        <taxon>Oceanospirillales</taxon>
        <taxon>Oceanospirillaceae</taxon>
        <taxon>Neptuniibacter</taxon>
    </lineage>
</organism>
<dbReference type="AlphaFoldDB" id="A0A7U8C348"/>
<feature type="active site" evidence="5">
    <location>
        <position position="180"/>
    </location>
</feature>
<dbReference type="InterPro" id="IPR011013">
    <property type="entry name" value="Gal_mutarotase_sf_dom"/>
</dbReference>
<dbReference type="SUPFAM" id="SSF74650">
    <property type="entry name" value="Galactose mutarotase-like"/>
    <property type="match status" value="1"/>
</dbReference>
<evidence type="ECO:0000256" key="1">
    <source>
        <dbReference type="ARBA" id="ARBA00001096"/>
    </source>
</evidence>
<evidence type="ECO:0000256" key="5">
    <source>
        <dbReference type="PIRSR" id="PIRSR016020-1"/>
    </source>
</evidence>
<comment type="catalytic activity">
    <reaction evidence="1">
        <text>alpha-D-glucose 6-phosphate = beta-D-glucose 6-phosphate</text>
        <dbReference type="Rhea" id="RHEA:16249"/>
        <dbReference type="ChEBI" id="CHEBI:58225"/>
        <dbReference type="ChEBI" id="CHEBI:58247"/>
        <dbReference type="EC" id="5.1.3.15"/>
    </reaction>
</comment>
<dbReference type="InterPro" id="IPR014718">
    <property type="entry name" value="GH-type_carb-bd"/>
</dbReference>
<dbReference type="InterPro" id="IPR008183">
    <property type="entry name" value="Aldose_1/G6P_1-epimerase"/>
</dbReference>
<dbReference type="PANTHER" id="PTHR11122:SF13">
    <property type="entry name" value="GLUCOSE-6-PHOSPHATE 1-EPIMERASE"/>
    <property type="match status" value="1"/>
</dbReference>
<gene>
    <name evidence="6" type="ORF">MED92_09521</name>
</gene>
<evidence type="ECO:0000256" key="4">
    <source>
        <dbReference type="PIRNR" id="PIRNR016020"/>
    </source>
</evidence>
<dbReference type="EMBL" id="AAOW01000015">
    <property type="protein sequence ID" value="EAR60633.1"/>
    <property type="molecule type" value="Genomic_DNA"/>
</dbReference>